<dbReference type="CDD" id="cd07205">
    <property type="entry name" value="Pat_PNPLA6_PNPLA7_NTE1_like"/>
    <property type="match status" value="1"/>
</dbReference>
<dbReference type="Pfam" id="PF01734">
    <property type="entry name" value="Patatin"/>
    <property type="match status" value="1"/>
</dbReference>
<evidence type="ECO:0000313" key="6">
    <source>
        <dbReference type="EMBL" id="CUN00748.1"/>
    </source>
</evidence>
<name>A0A173W2Y1_PARDI</name>
<dbReference type="InterPro" id="IPR043864">
    <property type="entry name" value="Omp85-like_dom"/>
</dbReference>
<keyword evidence="3 4" id="KW-0443">Lipid metabolism</keyword>
<dbReference type="Proteomes" id="UP001210126">
    <property type="component" value="Unassembled WGS sequence"/>
</dbReference>
<evidence type="ECO:0000256" key="4">
    <source>
        <dbReference type="PROSITE-ProRule" id="PRU01161"/>
    </source>
</evidence>
<dbReference type="EMBL" id="JAQMPJ010000023">
    <property type="protein sequence ID" value="MDB9006938.1"/>
    <property type="molecule type" value="Genomic_DNA"/>
</dbReference>
<evidence type="ECO:0000256" key="1">
    <source>
        <dbReference type="ARBA" id="ARBA00022801"/>
    </source>
</evidence>
<dbReference type="PANTHER" id="PTHR14226">
    <property type="entry name" value="NEUROPATHY TARGET ESTERASE/SWISS CHEESE D.MELANOGASTER"/>
    <property type="match status" value="1"/>
</dbReference>
<dbReference type="AlphaFoldDB" id="A0A173W2Y1"/>
<evidence type="ECO:0000313" key="8">
    <source>
        <dbReference type="EMBL" id="MDB9006938.1"/>
    </source>
</evidence>
<dbReference type="GO" id="GO:0016787">
    <property type="term" value="F:hydrolase activity"/>
    <property type="evidence" value="ECO:0007669"/>
    <property type="project" value="UniProtKB-UniRule"/>
</dbReference>
<dbReference type="Pfam" id="PF19143">
    <property type="entry name" value="Omp85_2"/>
    <property type="match status" value="1"/>
</dbReference>
<dbReference type="PANTHER" id="PTHR14226:SF76">
    <property type="entry name" value="NTE FAMILY PROTEIN RSSA"/>
    <property type="match status" value="1"/>
</dbReference>
<feature type="short sequence motif" description="GXSXG" evidence="4">
    <location>
        <begin position="58"/>
        <end position="62"/>
    </location>
</feature>
<dbReference type="PROSITE" id="PS51635">
    <property type="entry name" value="PNPLA"/>
    <property type="match status" value="1"/>
</dbReference>
<feature type="domain" description="PNPLA" evidence="5">
    <location>
        <begin position="27"/>
        <end position="218"/>
    </location>
</feature>
<sequence>MRKFLLLWLVGLMLVPSVMAERKKVGLVLGGGGAKGVAHIGVLKVLEEAGIPIDYIAGTSMGAIVGGLYSVGYNAAEIDSMVRLQDWSMLLSDRVKRSSLTFPEKENSERYVFSLPFGRSKKEIAIQGMIKGQNLQNLFSNLTIGYHDSVDFNQLNIPFACVALNVVDGQEYVFHHGSLPLAMRASMAIPAVFAPVRLDSMVLVDGGIKNNYPADVARDMGADIIIGVDLGTSDLKQLERINTPWDIVGQIVALHGYEKYGPNKEQTDLLFRPNTDPYNSASFGETALDTLIDRGEQVARKQWDEILALKKKIGLSDSSDMHRKRLVHSYPVAPTDTFHIRRVLFEGIDPRDEKWLTQISGLKENSLLTVKKLQEAMSIVIGTNLYSNVSYKLVGERQEDLVLTVQEKSNSAINVGLNFNSEDIVALLLNVTFDNRARYHSKFSVTGRIGKRMYGRVDYAIERNPLRNINLSYMFTYHDLDVYNRGDKIVNTTYRHHFVELGYSDMNWLNFKLKLGARYEYFDYNSFLYTAENQKYQVKPEGFISYFAQAHLETLDRRYFPSKGVSLQADYSIYTDNFVTYKGHTFFSALKLSFLSVLPLTSHLSLLPSIDGRVLIGKDPAYPFLNVVGGDMPERYLPQQLPFAGINHMEIFDNSVAIVRLNLRQRIGQRHYISLIANYAIHENNFFDLFKGESVWGGSIGYAYNSIVGPMNTNFGLSNRNNNLQFYLNLGYSF</sequence>
<evidence type="ECO:0000313" key="12">
    <source>
        <dbReference type="Proteomes" id="UP000441609"/>
    </source>
</evidence>
<dbReference type="InterPro" id="IPR002641">
    <property type="entry name" value="PNPLA_dom"/>
</dbReference>
<feature type="short sequence motif" description="DGA/G" evidence="4">
    <location>
        <begin position="205"/>
        <end position="207"/>
    </location>
</feature>
<protein>
    <submittedName>
        <fullName evidence="7">NTE family protein rssA</fullName>
    </submittedName>
    <submittedName>
        <fullName evidence="8 9">Patatin</fullName>
    </submittedName>
</protein>
<feature type="short sequence motif" description="GXGXXG" evidence="4">
    <location>
        <begin position="31"/>
        <end position="36"/>
    </location>
</feature>
<dbReference type="Proteomes" id="UP000095591">
    <property type="component" value="Unassembled WGS sequence"/>
</dbReference>
<evidence type="ECO:0000259" key="5">
    <source>
        <dbReference type="PROSITE" id="PS51635"/>
    </source>
</evidence>
<evidence type="ECO:0000256" key="3">
    <source>
        <dbReference type="ARBA" id="ARBA00023098"/>
    </source>
</evidence>
<dbReference type="Proteomes" id="UP000095455">
    <property type="component" value="Unassembled WGS sequence"/>
</dbReference>
<dbReference type="RefSeq" id="WP_005859959.1">
    <property type="nucleotide sequence ID" value="NZ_BQOC01000003.1"/>
</dbReference>
<dbReference type="SUPFAM" id="SSF52151">
    <property type="entry name" value="FabD/lysophospholipase-like"/>
    <property type="match status" value="1"/>
</dbReference>
<feature type="active site" description="Nucleophile" evidence="4">
    <location>
        <position position="60"/>
    </location>
</feature>
<dbReference type="EMBL" id="WKMO01000001">
    <property type="protein sequence ID" value="MSB71866.1"/>
    <property type="molecule type" value="Genomic_DNA"/>
</dbReference>
<evidence type="ECO:0000313" key="10">
    <source>
        <dbReference type="Proteomes" id="UP000095455"/>
    </source>
</evidence>
<dbReference type="EMBL" id="CYYK01000001">
    <property type="protein sequence ID" value="CUN33833.1"/>
    <property type="molecule type" value="Genomic_DNA"/>
</dbReference>
<evidence type="ECO:0000256" key="2">
    <source>
        <dbReference type="ARBA" id="ARBA00022963"/>
    </source>
</evidence>
<reference evidence="8" key="3">
    <citation type="submission" date="2023-01" db="EMBL/GenBank/DDBJ databases">
        <title>Human gut microbiome strain richness.</title>
        <authorList>
            <person name="Chen-Liaw A."/>
        </authorList>
    </citation>
    <scope>NUCLEOTIDE SEQUENCE</scope>
    <source>
        <strain evidence="8">RTP21484st1_E5_RTP21484_190118</strain>
    </source>
</reference>
<evidence type="ECO:0000313" key="9">
    <source>
        <dbReference type="EMBL" id="MSB71866.1"/>
    </source>
</evidence>
<keyword evidence="2 4" id="KW-0442">Lipid degradation</keyword>
<dbReference type="GO" id="GO:0016042">
    <property type="term" value="P:lipid catabolic process"/>
    <property type="evidence" value="ECO:0007669"/>
    <property type="project" value="UniProtKB-UniRule"/>
</dbReference>
<reference evidence="9 12" key="2">
    <citation type="journal article" date="2019" name="Nat. Med.">
        <title>A library of human gut bacterial isolates paired with longitudinal multiomics data enables mechanistic microbiome research.</title>
        <authorList>
            <person name="Poyet M."/>
            <person name="Groussin M."/>
            <person name="Gibbons S.M."/>
            <person name="Avila-Pacheco J."/>
            <person name="Jiang X."/>
            <person name="Kearney S.M."/>
            <person name="Perrotta A.R."/>
            <person name="Berdy B."/>
            <person name="Zhao S."/>
            <person name="Lieberman T.D."/>
            <person name="Swanson P.K."/>
            <person name="Smith M."/>
            <person name="Roesemann S."/>
            <person name="Alexander J.E."/>
            <person name="Rich S.A."/>
            <person name="Livny J."/>
            <person name="Vlamakis H."/>
            <person name="Clish C."/>
            <person name="Bullock K."/>
            <person name="Deik A."/>
            <person name="Scott J."/>
            <person name="Pierce K.A."/>
            <person name="Xavier R.J."/>
            <person name="Alm E.J."/>
        </authorList>
    </citation>
    <scope>NUCLEOTIDE SEQUENCE [LARGE SCALE GENOMIC DNA]</scope>
    <source>
        <strain evidence="9 12">BIOML-A20</strain>
    </source>
</reference>
<feature type="active site" description="Proton acceptor" evidence="4">
    <location>
        <position position="205"/>
    </location>
</feature>
<gene>
    <name evidence="7" type="primary">rssA_1</name>
    <name evidence="7" type="ORF">ERS852380_00022</name>
    <name evidence="6" type="ORF">ERS852429_01553</name>
    <name evidence="9" type="ORF">GKD70_00920</name>
    <name evidence="8" type="ORF">PN599_18280</name>
</gene>
<evidence type="ECO:0000313" key="11">
    <source>
        <dbReference type="Proteomes" id="UP000095591"/>
    </source>
</evidence>
<reference evidence="10 11" key="1">
    <citation type="submission" date="2015-09" db="EMBL/GenBank/DDBJ databases">
        <authorList>
            <consortium name="Pathogen Informatics"/>
        </authorList>
    </citation>
    <scope>NUCLEOTIDE SEQUENCE [LARGE SCALE GENOMIC DNA]</scope>
    <source>
        <strain evidence="7 10">2789STDY5608822</strain>
        <strain evidence="6 11">2789STDY5608872</strain>
    </source>
</reference>
<dbReference type="InterPro" id="IPR050301">
    <property type="entry name" value="NTE"/>
</dbReference>
<keyword evidence="1 4" id="KW-0378">Hydrolase</keyword>
<dbReference type="Gene3D" id="3.40.1090.10">
    <property type="entry name" value="Cytosolic phospholipase A2 catalytic domain"/>
    <property type="match status" value="1"/>
</dbReference>
<dbReference type="EMBL" id="CYXP01000002">
    <property type="protein sequence ID" value="CUN00748.1"/>
    <property type="molecule type" value="Genomic_DNA"/>
</dbReference>
<evidence type="ECO:0000313" key="7">
    <source>
        <dbReference type="EMBL" id="CUN33833.1"/>
    </source>
</evidence>
<proteinExistence type="predicted"/>
<organism evidence="7 10">
    <name type="scientific">Parabacteroides distasonis</name>
    <dbReference type="NCBI Taxonomy" id="823"/>
    <lineage>
        <taxon>Bacteria</taxon>
        <taxon>Pseudomonadati</taxon>
        <taxon>Bacteroidota</taxon>
        <taxon>Bacteroidia</taxon>
        <taxon>Bacteroidales</taxon>
        <taxon>Tannerellaceae</taxon>
        <taxon>Parabacteroides</taxon>
    </lineage>
</organism>
<accession>A0A173W2Y1</accession>
<dbReference type="InterPro" id="IPR016035">
    <property type="entry name" value="Acyl_Trfase/lysoPLipase"/>
</dbReference>
<dbReference type="Proteomes" id="UP000441609">
    <property type="component" value="Unassembled WGS sequence"/>
</dbReference>